<dbReference type="RefSeq" id="WP_121875812.1">
    <property type="nucleotide sequence ID" value="NZ_REFJ01000001.1"/>
</dbReference>
<feature type="transmembrane region" description="Helical" evidence="1">
    <location>
        <begin position="240"/>
        <end position="259"/>
    </location>
</feature>
<evidence type="ECO:0000313" key="3">
    <source>
        <dbReference type="Proteomes" id="UP000267187"/>
    </source>
</evidence>
<feature type="transmembrane region" description="Helical" evidence="1">
    <location>
        <begin position="697"/>
        <end position="719"/>
    </location>
</feature>
<keyword evidence="1" id="KW-1133">Transmembrane helix</keyword>
<feature type="transmembrane region" description="Helical" evidence="1">
    <location>
        <begin position="642"/>
        <end position="663"/>
    </location>
</feature>
<dbReference type="PANTHER" id="PTHR33406:SF13">
    <property type="entry name" value="MEMBRANE PROTEIN YDFJ"/>
    <property type="match status" value="1"/>
</dbReference>
<feature type="transmembrane region" description="Helical" evidence="1">
    <location>
        <begin position="669"/>
        <end position="690"/>
    </location>
</feature>
<accession>A0A3M0ABE1</accession>
<feature type="transmembrane region" description="Helical" evidence="1">
    <location>
        <begin position="725"/>
        <end position="743"/>
    </location>
</feature>
<sequence length="752" mass="81391">MKTVVELFKWSVLPLLILAALWTFPPKINTDVLALVPDDSMSEPVRALLSGPSEKLSSTVYVLIAGVTREHVGEQANNLLVRAQRSQLFQEIIWQRDATALATQYQQLQAIALNFSPAEQFIEGEYGNWLLSRWFGFETPVGVLQQDPLQIDAGINHFFAKQLGDAQMVNNAPYFQRAGEWATLLQLDAGRLAGSIPWQQDFNAWLEAEQSLAEVGAYQLLAVGSPRYAFAAMQQAKGEVSTIGVASLLAIVSLLLLVFRRPYLIAVVFYPLALGTGVALLVTQFIFGQIHLLTTVFGACLLGVSVDYSFHWLFAKSKQREQRISGLLALSAASSILVFLAQALSPYEALAQMGVFSAVGLAVAGLVVIVMFPRVVTSTSSHFPRVNWQRFPSLSPKTALVAAITAILLLLVIIISAPADDDVRKLQPLNKALQQEQLALGEWLSIDMSPRAIIVSAPSEDELLTLLQATQSRAEQLTLDEDFAVVSNLANVVLPRREQQRRIDALRNWLAHEENLTAVESAVGIDLNILALNERVNALEVLSLDDLSSYPLLEPWALSYYHRLTDDGALPSHYGAIFVTASATAWERLVSADWHQDVLLIDRADAISASLKLGREFASYLFAVALILLAALLIWKQGWRSGILRLGAAATGAVAGLLALYAADLALNVFSVLSLLLVLGLGVDFALFVAARATYAVNAVVCSAVTSILAFGLLALSAVPVLSSIGLIIAVGISVAFLAALMLSEQGANNGS</sequence>
<feature type="transmembrane region" description="Helical" evidence="1">
    <location>
        <begin position="398"/>
        <end position="419"/>
    </location>
</feature>
<dbReference type="InterPro" id="IPR050545">
    <property type="entry name" value="Mycobact_MmpL"/>
</dbReference>
<keyword evidence="1" id="KW-0472">Membrane</keyword>
<feature type="transmembrane region" description="Helical" evidence="1">
    <location>
        <begin position="617"/>
        <end position="635"/>
    </location>
</feature>
<name>A0A3M0ABE1_9GAMM</name>
<dbReference type="EMBL" id="REFJ01000001">
    <property type="protein sequence ID" value="RMA82483.1"/>
    <property type="molecule type" value="Genomic_DNA"/>
</dbReference>
<dbReference type="AlphaFoldDB" id="A0A3M0ABE1"/>
<dbReference type="Gene3D" id="1.20.1640.10">
    <property type="entry name" value="Multidrug efflux transporter AcrB transmembrane domain"/>
    <property type="match status" value="1"/>
</dbReference>
<feature type="transmembrane region" description="Helical" evidence="1">
    <location>
        <begin position="293"/>
        <end position="314"/>
    </location>
</feature>
<protein>
    <submittedName>
        <fullName evidence="2">Putative exporter</fullName>
    </submittedName>
</protein>
<feature type="transmembrane region" description="Helical" evidence="1">
    <location>
        <begin position="326"/>
        <end position="344"/>
    </location>
</feature>
<keyword evidence="1" id="KW-0812">Transmembrane</keyword>
<dbReference type="PANTHER" id="PTHR33406">
    <property type="entry name" value="MEMBRANE PROTEIN MJ1562-RELATED"/>
    <property type="match status" value="1"/>
</dbReference>
<feature type="transmembrane region" description="Helical" evidence="1">
    <location>
        <begin position="350"/>
        <end position="377"/>
    </location>
</feature>
<dbReference type="OrthoDB" id="9780358at2"/>
<comment type="caution">
    <text evidence="2">The sequence shown here is derived from an EMBL/GenBank/DDBJ whole genome shotgun (WGS) entry which is preliminary data.</text>
</comment>
<dbReference type="GO" id="GO:0005886">
    <property type="term" value="C:plasma membrane"/>
    <property type="evidence" value="ECO:0007669"/>
    <property type="project" value="TreeGrafter"/>
</dbReference>
<organism evidence="2 3">
    <name type="scientific">Umboniibacter marinipuniceus</name>
    <dbReference type="NCBI Taxonomy" id="569599"/>
    <lineage>
        <taxon>Bacteria</taxon>
        <taxon>Pseudomonadati</taxon>
        <taxon>Pseudomonadota</taxon>
        <taxon>Gammaproteobacteria</taxon>
        <taxon>Cellvibrionales</taxon>
        <taxon>Cellvibrionaceae</taxon>
        <taxon>Umboniibacter</taxon>
    </lineage>
</organism>
<keyword evidence="3" id="KW-1185">Reference proteome</keyword>
<evidence type="ECO:0000313" key="2">
    <source>
        <dbReference type="EMBL" id="RMA82483.1"/>
    </source>
</evidence>
<reference evidence="2 3" key="1">
    <citation type="submission" date="2018-10" db="EMBL/GenBank/DDBJ databases">
        <title>Genomic Encyclopedia of Type Strains, Phase IV (KMG-IV): sequencing the most valuable type-strain genomes for metagenomic binning, comparative biology and taxonomic classification.</title>
        <authorList>
            <person name="Goeker M."/>
        </authorList>
    </citation>
    <scope>NUCLEOTIDE SEQUENCE [LARGE SCALE GENOMIC DNA]</scope>
    <source>
        <strain evidence="2 3">DSM 25080</strain>
    </source>
</reference>
<feature type="transmembrane region" description="Helical" evidence="1">
    <location>
        <begin position="266"/>
        <end position="287"/>
    </location>
</feature>
<gene>
    <name evidence="2" type="ORF">DFR27_0432</name>
</gene>
<proteinExistence type="predicted"/>
<evidence type="ECO:0000256" key="1">
    <source>
        <dbReference type="SAM" id="Phobius"/>
    </source>
</evidence>
<dbReference type="Proteomes" id="UP000267187">
    <property type="component" value="Unassembled WGS sequence"/>
</dbReference>
<dbReference type="SUPFAM" id="SSF82866">
    <property type="entry name" value="Multidrug efflux transporter AcrB transmembrane domain"/>
    <property type="match status" value="2"/>
</dbReference>